<protein>
    <submittedName>
        <fullName evidence="1">Uncharacterized protein</fullName>
    </submittedName>
</protein>
<evidence type="ECO:0000313" key="2">
    <source>
        <dbReference type="Proteomes" id="UP000307378"/>
    </source>
</evidence>
<sequence length="184" mass="21584">MTTAFRGVGDNDDQVHRLDSGKWQDQTFPRDGWRFSTFKDAGTAHIRCEMCLNARVRFAHTLVHAKVPEGILVGLMCAEALQKDDYYGPERREREYRDDLRIRNDWHKRKWKTSKIGNAYINARGFNISIWRKGAGYGVTIRVENRFEDEFVRNDPKMYMNLKEAKLGALDRLMEARAELRRQG</sequence>
<reference evidence="1 2" key="1">
    <citation type="submission" date="2019-04" db="EMBL/GenBank/DDBJ databases">
        <title>genome sequence of strain W3.</title>
        <authorList>
            <person name="Gao J."/>
            <person name="Sun J."/>
        </authorList>
    </citation>
    <scope>NUCLEOTIDE SEQUENCE [LARGE SCALE GENOMIC DNA]</scope>
    <source>
        <strain evidence="1 2">W3</strain>
    </source>
</reference>
<proteinExistence type="predicted"/>
<evidence type="ECO:0000313" key="1">
    <source>
        <dbReference type="EMBL" id="THV34731.1"/>
    </source>
</evidence>
<dbReference type="AlphaFoldDB" id="A0A4S8PW35"/>
<name>A0A4S8PW35_9HYPH</name>
<gene>
    <name evidence="1" type="ORF">FAA86_13675</name>
</gene>
<dbReference type="EMBL" id="STGU01000007">
    <property type="protein sequence ID" value="THV34731.1"/>
    <property type="molecule type" value="Genomic_DNA"/>
</dbReference>
<dbReference type="Proteomes" id="UP000307378">
    <property type="component" value="Unassembled WGS sequence"/>
</dbReference>
<organism evidence="1 2">
    <name type="scientific">Rhizobium rosettiformans W3</name>
    <dbReference type="NCBI Taxonomy" id="538378"/>
    <lineage>
        <taxon>Bacteria</taxon>
        <taxon>Pseudomonadati</taxon>
        <taxon>Pseudomonadota</taxon>
        <taxon>Alphaproteobacteria</taxon>
        <taxon>Hyphomicrobiales</taxon>
        <taxon>Rhizobiaceae</taxon>
        <taxon>Rhizobium/Agrobacterium group</taxon>
        <taxon>Rhizobium</taxon>
    </lineage>
</organism>
<comment type="caution">
    <text evidence="1">The sequence shown here is derived from an EMBL/GenBank/DDBJ whole genome shotgun (WGS) entry which is preliminary data.</text>
</comment>
<dbReference type="RefSeq" id="WP_136541428.1">
    <property type="nucleotide sequence ID" value="NZ_STGU01000007.1"/>
</dbReference>
<accession>A0A4S8PW35</accession>